<proteinExistence type="predicted"/>
<evidence type="ECO:0000313" key="1">
    <source>
        <dbReference type="EMBL" id="KAF6231895.1"/>
    </source>
</evidence>
<organism evidence="1 2">
    <name type="scientific">Letharia columbiana</name>
    <dbReference type="NCBI Taxonomy" id="112416"/>
    <lineage>
        <taxon>Eukaryota</taxon>
        <taxon>Fungi</taxon>
        <taxon>Dikarya</taxon>
        <taxon>Ascomycota</taxon>
        <taxon>Pezizomycotina</taxon>
        <taxon>Lecanoromycetes</taxon>
        <taxon>OSLEUM clade</taxon>
        <taxon>Lecanoromycetidae</taxon>
        <taxon>Lecanorales</taxon>
        <taxon>Lecanorineae</taxon>
        <taxon>Parmeliaceae</taxon>
        <taxon>Letharia</taxon>
    </lineage>
</organism>
<sequence>MRFVLVPDEIQLDAPEPDGNPEERGLLRGVIGRVYKHLSRGEDMKSSSTSQPPGFPLLAACKQACAEARRRRFTYREVAVENICRCFSEIHVGNRSRMQIGTLTFGLPDLTLTDFESIERHMKLLMGSRLLVKPGTASREQGSAWVSDETRKTRLANEAHWTQAVWFKSRKLPPCITFAAIIIGKTTKKFRADGETQQGANSAR</sequence>
<keyword evidence="2" id="KW-1185">Reference proteome</keyword>
<comment type="caution">
    <text evidence="1">The sequence shown here is derived from an EMBL/GenBank/DDBJ whole genome shotgun (WGS) entry which is preliminary data.</text>
</comment>
<name>A0A8H6FNQ3_9LECA</name>
<evidence type="ECO:0000313" key="2">
    <source>
        <dbReference type="Proteomes" id="UP000578531"/>
    </source>
</evidence>
<gene>
    <name evidence="1" type="ORF">HO173_009978</name>
</gene>
<dbReference type="GeneID" id="59291626"/>
<reference evidence="1 2" key="1">
    <citation type="journal article" date="2020" name="Genomics">
        <title>Complete, high-quality genomes from long-read metagenomic sequencing of two wolf lichen thalli reveals enigmatic genome architecture.</title>
        <authorList>
            <person name="McKenzie S.K."/>
            <person name="Walston R.F."/>
            <person name="Allen J.L."/>
        </authorList>
    </citation>
    <scope>NUCLEOTIDE SEQUENCE [LARGE SCALE GENOMIC DNA]</scope>
    <source>
        <strain evidence="1">WasteWater2</strain>
    </source>
</reference>
<dbReference type="EMBL" id="JACCJC010000053">
    <property type="protein sequence ID" value="KAF6231895.1"/>
    <property type="molecule type" value="Genomic_DNA"/>
</dbReference>
<protein>
    <submittedName>
        <fullName evidence="1">Uncharacterized protein</fullName>
    </submittedName>
</protein>
<dbReference type="Proteomes" id="UP000578531">
    <property type="component" value="Unassembled WGS sequence"/>
</dbReference>
<dbReference type="RefSeq" id="XP_037161327.1">
    <property type="nucleotide sequence ID" value="XM_037311865.1"/>
</dbReference>
<accession>A0A8H6FNQ3</accession>
<dbReference type="AlphaFoldDB" id="A0A8H6FNQ3"/>